<name>A0A7Y0L6H8_9FIRM</name>
<protein>
    <submittedName>
        <fullName evidence="1">Uncharacterized protein</fullName>
    </submittedName>
</protein>
<sequence>MLWRRARTPWWVWVLAIIGMKSLWVRRQEAVDPGFRAKQERFREKVNEAFAVWRDDHPTE</sequence>
<keyword evidence="2" id="KW-1185">Reference proteome</keyword>
<dbReference type="Proteomes" id="UP000533476">
    <property type="component" value="Unassembled WGS sequence"/>
</dbReference>
<evidence type="ECO:0000313" key="2">
    <source>
        <dbReference type="Proteomes" id="UP000533476"/>
    </source>
</evidence>
<evidence type="ECO:0000313" key="1">
    <source>
        <dbReference type="EMBL" id="NMP23340.1"/>
    </source>
</evidence>
<proteinExistence type="predicted"/>
<comment type="caution">
    <text evidence="1">The sequence shown here is derived from an EMBL/GenBank/DDBJ whole genome shotgun (WGS) entry which is preliminary data.</text>
</comment>
<dbReference type="RefSeq" id="WP_169100524.1">
    <property type="nucleotide sequence ID" value="NZ_JABBVZ010000048.1"/>
</dbReference>
<gene>
    <name evidence="1" type="ORF">HIJ39_13425</name>
</gene>
<dbReference type="EMBL" id="JABBVZ010000048">
    <property type="protein sequence ID" value="NMP23340.1"/>
    <property type="molecule type" value="Genomic_DNA"/>
</dbReference>
<dbReference type="AlphaFoldDB" id="A0A7Y0L6H8"/>
<organism evidence="1 2">
    <name type="scientific">Sulfobacillus harzensis</name>
    <dbReference type="NCBI Taxonomy" id="2729629"/>
    <lineage>
        <taxon>Bacteria</taxon>
        <taxon>Bacillati</taxon>
        <taxon>Bacillota</taxon>
        <taxon>Clostridia</taxon>
        <taxon>Eubacteriales</taxon>
        <taxon>Clostridiales Family XVII. Incertae Sedis</taxon>
        <taxon>Sulfobacillus</taxon>
    </lineage>
</organism>
<reference evidence="1 2" key="1">
    <citation type="submission" date="2020-04" db="EMBL/GenBank/DDBJ databases">
        <authorList>
            <person name="Zhang R."/>
            <person name="Schippers A."/>
        </authorList>
    </citation>
    <scope>NUCLEOTIDE SEQUENCE [LARGE SCALE GENOMIC DNA]</scope>
    <source>
        <strain evidence="1 2">DSM 109850</strain>
    </source>
</reference>
<accession>A0A7Y0L6H8</accession>